<reference evidence="1 2" key="1">
    <citation type="journal article" date="2023" name="Plants (Basel)">
        <title>Bridging the Gap: Combining Genomics and Transcriptomics Approaches to Understand Stylosanthes scabra, an Orphan Legume from the Brazilian Caatinga.</title>
        <authorList>
            <person name="Ferreira-Neto J.R.C."/>
            <person name="da Silva M.D."/>
            <person name="Binneck E."/>
            <person name="de Melo N.F."/>
            <person name="da Silva R.H."/>
            <person name="de Melo A.L.T.M."/>
            <person name="Pandolfi V."/>
            <person name="Bustamante F.O."/>
            <person name="Brasileiro-Vidal A.C."/>
            <person name="Benko-Iseppon A.M."/>
        </authorList>
    </citation>
    <scope>NUCLEOTIDE SEQUENCE [LARGE SCALE GENOMIC DNA]</scope>
    <source>
        <tissue evidence="1">Leaves</tissue>
    </source>
</reference>
<evidence type="ECO:0000313" key="1">
    <source>
        <dbReference type="EMBL" id="MED6164893.1"/>
    </source>
</evidence>
<evidence type="ECO:0000313" key="2">
    <source>
        <dbReference type="Proteomes" id="UP001341840"/>
    </source>
</evidence>
<proteinExistence type="predicted"/>
<organism evidence="1 2">
    <name type="scientific">Stylosanthes scabra</name>
    <dbReference type="NCBI Taxonomy" id="79078"/>
    <lineage>
        <taxon>Eukaryota</taxon>
        <taxon>Viridiplantae</taxon>
        <taxon>Streptophyta</taxon>
        <taxon>Embryophyta</taxon>
        <taxon>Tracheophyta</taxon>
        <taxon>Spermatophyta</taxon>
        <taxon>Magnoliopsida</taxon>
        <taxon>eudicotyledons</taxon>
        <taxon>Gunneridae</taxon>
        <taxon>Pentapetalae</taxon>
        <taxon>rosids</taxon>
        <taxon>fabids</taxon>
        <taxon>Fabales</taxon>
        <taxon>Fabaceae</taxon>
        <taxon>Papilionoideae</taxon>
        <taxon>50 kb inversion clade</taxon>
        <taxon>dalbergioids sensu lato</taxon>
        <taxon>Dalbergieae</taxon>
        <taxon>Pterocarpus clade</taxon>
        <taxon>Stylosanthes</taxon>
    </lineage>
</organism>
<name>A0ABU6UXY5_9FABA</name>
<protein>
    <submittedName>
        <fullName evidence="1">Uncharacterized protein</fullName>
    </submittedName>
</protein>
<comment type="caution">
    <text evidence="1">The sequence shown here is derived from an EMBL/GenBank/DDBJ whole genome shotgun (WGS) entry which is preliminary data.</text>
</comment>
<sequence length="82" mass="9510">TKGDLSSRSLLSEFKSGHDLEWCCLGQTRLAKEVEVTFEAPWVTFGLSEKPSTKRDLRHQHELWEQLGTCHVWELGRSRLKL</sequence>
<accession>A0ABU6UXY5</accession>
<dbReference type="Proteomes" id="UP001341840">
    <property type="component" value="Unassembled WGS sequence"/>
</dbReference>
<dbReference type="EMBL" id="JASCZI010122921">
    <property type="protein sequence ID" value="MED6164893.1"/>
    <property type="molecule type" value="Genomic_DNA"/>
</dbReference>
<keyword evidence="2" id="KW-1185">Reference proteome</keyword>
<feature type="non-terminal residue" evidence="1">
    <location>
        <position position="1"/>
    </location>
</feature>
<gene>
    <name evidence="1" type="ORF">PIB30_094490</name>
</gene>